<feature type="region of interest" description="Disordered" evidence="7">
    <location>
        <begin position="394"/>
        <end position="527"/>
    </location>
</feature>
<dbReference type="PANTHER" id="PTHR12428:SF14">
    <property type="entry name" value="ALBINO3-LIKE PROTEIN 1, CHLOROPLASTIC"/>
    <property type="match status" value="1"/>
</dbReference>
<reference evidence="11" key="3">
    <citation type="submission" date="2020-12" db="UniProtKB">
        <authorList>
            <consortium name="EnsemblPlants"/>
        </authorList>
    </citation>
    <scope>IDENTIFICATION</scope>
</reference>
<dbReference type="InterPro" id="IPR001708">
    <property type="entry name" value="YidC/ALB3/OXA1/COX18"/>
</dbReference>
<dbReference type="Gramene" id="Pp3c10_17110V3.2">
    <property type="protein sequence ID" value="Pp3c10_17110V3.2"/>
    <property type="gene ID" value="Pp3c10_17110"/>
</dbReference>
<keyword evidence="12" id="KW-1185">Reference proteome</keyword>
<dbReference type="FunCoup" id="A0A2K1JZD3">
    <property type="interactions" value="1223"/>
</dbReference>
<dbReference type="OrthoDB" id="2148490at2759"/>
<dbReference type="PaxDb" id="3218-PP1S381_17V6.1"/>
<dbReference type="STRING" id="3218.A0A2K1JZD3"/>
<dbReference type="KEGG" id="ppp:112287624"/>
<feature type="transmembrane region" description="Helical" evidence="8">
    <location>
        <begin position="294"/>
        <end position="315"/>
    </location>
</feature>
<reference evidence="10 12" key="2">
    <citation type="journal article" date="2018" name="Plant J.">
        <title>The Physcomitrella patens chromosome-scale assembly reveals moss genome structure and evolution.</title>
        <authorList>
            <person name="Lang D."/>
            <person name="Ullrich K.K."/>
            <person name="Murat F."/>
            <person name="Fuchs J."/>
            <person name="Jenkins J."/>
            <person name="Haas F.B."/>
            <person name="Piednoel M."/>
            <person name="Gundlach H."/>
            <person name="Van Bel M."/>
            <person name="Meyberg R."/>
            <person name="Vives C."/>
            <person name="Morata J."/>
            <person name="Symeonidi A."/>
            <person name="Hiss M."/>
            <person name="Muchero W."/>
            <person name="Kamisugi Y."/>
            <person name="Saleh O."/>
            <person name="Blanc G."/>
            <person name="Decker E.L."/>
            <person name="van Gessel N."/>
            <person name="Grimwood J."/>
            <person name="Hayes R.D."/>
            <person name="Graham S.W."/>
            <person name="Gunter L.E."/>
            <person name="McDaniel S.F."/>
            <person name="Hoernstein S.N.W."/>
            <person name="Larsson A."/>
            <person name="Li F.W."/>
            <person name="Perroud P.F."/>
            <person name="Phillips J."/>
            <person name="Ranjan P."/>
            <person name="Rokshar D.S."/>
            <person name="Rothfels C.J."/>
            <person name="Schneider L."/>
            <person name="Shu S."/>
            <person name="Stevenson D.W."/>
            <person name="Thummler F."/>
            <person name="Tillich M."/>
            <person name="Villarreal Aguilar J.C."/>
            <person name="Widiez T."/>
            <person name="Wong G.K."/>
            <person name="Wymore A."/>
            <person name="Zhang Y."/>
            <person name="Zimmer A.D."/>
            <person name="Quatrano R.S."/>
            <person name="Mayer K.F.X."/>
            <person name="Goodstein D."/>
            <person name="Casacuberta J.M."/>
            <person name="Vandepoele K."/>
            <person name="Reski R."/>
            <person name="Cuming A.C."/>
            <person name="Tuskan G.A."/>
            <person name="Maumus F."/>
            <person name="Salse J."/>
            <person name="Schmutz J."/>
            <person name="Rensing S.A."/>
        </authorList>
    </citation>
    <scope>NUCLEOTIDE SEQUENCE [LARGE SCALE GENOMIC DNA]</scope>
    <source>
        <strain evidence="11 12">cv. Gransden 2004</strain>
    </source>
</reference>
<dbReference type="Gramene" id="Pp3c10_17110V3.1">
    <property type="protein sequence ID" value="Pp3c10_17110V3.1"/>
    <property type="gene ID" value="Pp3c10_17110"/>
</dbReference>
<keyword evidence="5 8" id="KW-0472">Membrane</keyword>
<dbReference type="Proteomes" id="UP000006727">
    <property type="component" value="Chromosome 10"/>
</dbReference>
<dbReference type="GO" id="GO:0072598">
    <property type="term" value="P:protein localization to chloroplast"/>
    <property type="evidence" value="ECO:0000318"/>
    <property type="project" value="GO_Central"/>
</dbReference>
<dbReference type="Pfam" id="PF02096">
    <property type="entry name" value="60KD_IMP"/>
    <property type="match status" value="1"/>
</dbReference>
<evidence type="ECO:0000256" key="3">
    <source>
        <dbReference type="ARBA" id="ARBA00022692"/>
    </source>
</evidence>
<accession>A0A2K1JZD3</accession>
<evidence type="ECO:0000313" key="10">
    <source>
        <dbReference type="EMBL" id="PNR46885.1"/>
    </source>
</evidence>
<evidence type="ECO:0000256" key="8">
    <source>
        <dbReference type="SAM" id="Phobius"/>
    </source>
</evidence>
<feature type="compositionally biased region" description="Low complexity" evidence="7">
    <location>
        <begin position="404"/>
        <end position="419"/>
    </location>
</feature>
<dbReference type="EMBL" id="ABEU02000010">
    <property type="protein sequence ID" value="PNR46885.1"/>
    <property type="molecule type" value="Genomic_DNA"/>
</dbReference>
<proteinExistence type="inferred from homology"/>
<evidence type="ECO:0000313" key="11">
    <source>
        <dbReference type="EnsemblPlants" id="Pp3c10_17110V3.1"/>
    </source>
</evidence>
<evidence type="ECO:0000256" key="6">
    <source>
        <dbReference type="RuleBase" id="RU003945"/>
    </source>
</evidence>
<evidence type="ECO:0000256" key="5">
    <source>
        <dbReference type="ARBA" id="ARBA00023136"/>
    </source>
</evidence>
<dbReference type="NCBIfam" id="TIGR03592">
    <property type="entry name" value="yidC_oxa1_cterm"/>
    <property type="match status" value="1"/>
</dbReference>
<gene>
    <name evidence="11" type="primary">LOC112287624</name>
    <name evidence="10" type="ORF">PHYPA_014005</name>
</gene>
<reference evidence="10 12" key="1">
    <citation type="journal article" date="2008" name="Science">
        <title>The Physcomitrella genome reveals evolutionary insights into the conquest of land by plants.</title>
        <authorList>
            <person name="Rensing S."/>
            <person name="Lang D."/>
            <person name="Zimmer A."/>
            <person name="Terry A."/>
            <person name="Salamov A."/>
            <person name="Shapiro H."/>
            <person name="Nishiyama T."/>
            <person name="Perroud P.-F."/>
            <person name="Lindquist E."/>
            <person name="Kamisugi Y."/>
            <person name="Tanahashi T."/>
            <person name="Sakakibara K."/>
            <person name="Fujita T."/>
            <person name="Oishi K."/>
            <person name="Shin-I T."/>
            <person name="Kuroki Y."/>
            <person name="Toyoda A."/>
            <person name="Suzuki Y."/>
            <person name="Hashimoto A."/>
            <person name="Yamaguchi K."/>
            <person name="Sugano A."/>
            <person name="Kohara Y."/>
            <person name="Fujiyama A."/>
            <person name="Anterola A."/>
            <person name="Aoki S."/>
            <person name="Ashton N."/>
            <person name="Barbazuk W.B."/>
            <person name="Barker E."/>
            <person name="Bennetzen J."/>
            <person name="Bezanilla M."/>
            <person name="Blankenship R."/>
            <person name="Cho S.H."/>
            <person name="Dutcher S."/>
            <person name="Estelle M."/>
            <person name="Fawcett J.A."/>
            <person name="Gundlach H."/>
            <person name="Hanada K."/>
            <person name="Heyl A."/>
            <person name="Hicks K.A."/>
            <person name="Hugh J."/>
            <person name="Lohr M."/>
            <person name="Mayer K."/>
            <person name="Melkozernov A."/>
            <person name="Murata T."/>
            <person name="Nelson D."/>
            <person name="Pils B."/>
            <person name="Prigge M."/>
            <person name="Reiss B."/>
            <person name="Renner T."/>
            <person name="Rombauts S."/>
            <person name="Rushton P."/>
            <person name="Sanderfoot A."/>
            <person name="Schween G."/>
            <person name="Shiu S.-H."/>
            <person name="Stueber K."/>
            <person name="Theodoulou F.L."/>
            <person name="Tu H."/>
            <person name="Van de Peer Y."/>
            <person name="Verrier P.J."/>
            <person name="Waters E."/>
            <person name="Wood A."/>
            <person name="Yang L."/>
            <person name="Cove D."/>
            <person name="Cuming A."/>
            <person name="Hasebe M."/>
            <person name="Lucas S."/>
            <person name="Mishler D.B."/>
            <person name="Reski R."/>
            <person name="Grigoriev I."/>
            <person name="Quatrano R.S."/>
            <person name="Boore J.L."/>
        </authorList>
    </citation>
    <scope>NUCLEOTIDE SEQUENCE [LARGE SCALE GENOMIC DNA]</scope>
    <source>
        <strain evidence="11 12">cv. Gransden 2004</strain>
    </source>
</reference>
<feature type="transmembrane region" description="Helical" evidence="8">
    <location>
        <begin position="159"/>
        <end position="180"/>
    </location>
</feature>
<dbReference type="CDD" id="cd20070">
    <property type="entry name" value="5TM_YidC_Alb3"/>
    <property type="match status" value="1"/>
</dbReference>
<evidence type="ECO:0000256" key="1">
    <source>
        <dbReference type="ARBA" id="ARBA00004141"/>
    </source>
</evidence>
<feature type="compositionally biased region" description="Basic and acidic residues" evidence="7">
    <location>
        <begin position="420"/>
        <end position="449"/>
    </location>
</feature>
<feature type="compositionally biased region" description="Basic residues" evidence="7">
    <location>
        <begin position="517"/>
        <end position="527"/>
    </location>
</feature>
<dbReference type="InterPro" id="IPR047196">
    <property type="entry name" value="YidC_ALB_C"/>
</dbReference>
<comment type="similarity">
    <text evidence="6">Belongs to the OXA1/ALB3/YidC family.</text>
</comment>
<evidence type="ECO:0000256" key="4">
    <source>
        <dbReference type="ARBA" id="ARBA00022989"/>
    </source>
</evidence>
<feature type="transmembrane region" description="Helical" evidence="8">
    <location>
        <begin position="227"/>
        <end position="247"/>
    </location>
</feature>
<dbReference type="AlphaFoldDB" id="A0A2K1JZD3"/>
<evidence type="ECO:0000256" key="2">
    <source>
        <dbReference type="ARBA" id="ARBA00010583"/>
    </source>
</evidence>
<dbReference type="RefSeq" id="XP_024386574.1">
    <property type="nucleotide sequence ID" value="XM_024530806.2"/>
</dbReference>
<feature type="domain" description="Membrane insertase YidC/Oxa/ALB C-terminal" evidence="9">
    <location>
        <begin position="161"/>
        <end position="374"/>
    </location>
</feature>
<evidence type="ECO:0000259" key="9">
    <source>
        <dbReference type="Pfam" id="PF02096"/>
    </source>
</evidence>
<dbReference type="EnsemblPlants" id="Pp3c10_17110V3.1">
    <property type="protein sequence ID" value="Pp3c10_17110V3.1"/>
    <property type="gene ID" value="Pp3c10_17110"/>
</dbReference>
<dbReference type="EnsemblPlants" id="Pp3c10_17110V3.2">
    <property type="protein sequence ID" value="Pp3c10_17110V3.2"/>
    <property type="gene ID" value="Pp3c10_17110"/>
</dbReference>
<feature type="transmembrane region" description="Helical" evidence="8">
    <location>
        <begin position="335"/>
        <end position="360"/>
    </location>
</feature>
<keyword evidence="3 6" id="KW-0812">Transmembrane</keyword>
<sequence>MSTLSTHARVSSLSSVSTASNVVANVAVRPCMIVSLLPVARGLCSRKGLMSRGPLRRHSCMKSVSVMPRASLGQLPDPEQVDLYINALSQTPDALQGLLSRTEGLFFTLADVAVATDPSQVTDAVVQKQDGGWLGGVSNSLEIALTFLKDTIAKLGIPYSYGFAIILLTILVKAATYPLTKKQVESTLAMQNLQPKIKAIQTRYQGDQERIQLETARLYKQAGVNPLAGCLPTLATLPVWIGLYRALSNVANEGLLTEGFFWIPSLAGPTTIAARSSGSGISWLFPFVDGAPSLGWADTIAYLVLPVLLIGSQYVSMQIMQPPTTNDPAQNQSQLILKFLPLMIGYFSLSVPSGLSLYWLTNNVLSTAQQVYLRQLGGAQPIVDKEGSGIISAGQAKRTPLPPSASTSATVTAAPTSSAKDNRGSRFKQLKEEDAKKKGSRRKSAEEASKAAAAKGAEERDNLLRAQLAQDAQKSTDASEETSDEEQYQNEEKEDSDTSKEEALATNGAVGNSSAKIKGRSKRRRSP</sequence>
<dbReference type="InterPro" id="IPR028055">
    <property type="entry name" value="YidC/Oxa/ALB_C"/>
</dbReference>
<evidence type="ECO:0000256" key="7">
    <source>
        <dbReference type="SAM" id="MobiDB-lite"/>
    </source>
</evidence>
<dbReference type="GO" id="GO:0051205">
    <property type="term" value="P:protein insertion into membrane"/>
    <property type="evidence" value="ECO:0000318"/>
    <property type="project" value="GO_Central"/>
</dbReference>
<comment type="subcellular location">
    <subcellularLocation>
        <location evidence="1 6">Membrane</location>
        <topology evidence="1 6">Multi-pass membrane protein</topology>
    </subcellularLocation>
</comment>
<dbReference type="GO" id="GO:0009535">
    <property type="term" value="C:chloroplast thylakoid membrane"/>
    <property type="evidence" value="ECO:0000318"/>
    <property type="project" value="GO_Central"/>
</dbReference>
<name>A0A2K1JZD3_PHYPA</name>
<dbReference type="GeneID" id="112287624"/>
<organism evidence="10">
    <name type="scientific">Physcomitrium patens</name>
    <name type="common">Spreading-leaved earth moss</name>
    <name type="synonym">Physcomitrella patens</name>
    <dbReference type="NCBI Taxonomy" id="3218"/>
    <lineage>
        <taxon>Eukaryota</taxon>
        <taxon>Viridiplantae</taxon>
        <taxon>Streptophyta</taxon>
        <taxon>Embryophyta</taxon>
        <taxon>Bryophyta</taxon>
        <taxon>Bryophytina</taxon>
        <taxon>Bryopsida</taxon>
        <taxon>Funariidae</taxon>
        <taxon>Funariales</taxon>
        <taxon>Funariaceae</taxon>
        <taxon>Physcomitrium</taxon>
    </lineage>
</organism>
<evidence type="ECO:0000313" key="12">
    <source>
        <dbReference type="Proteomes" id="UP000006727"/>
    </source>
</evidence>
<protein>
    <recommendedName>
        <fullName evidence="9">Membrane insertase YidC/Oxa/ALB C-terminal domain-containing protein</fullName>
    </recommendedName>
</protein>
<dbReference type="OMA" id="DAKSHNA"/>
<feature type="compositionally biased region" description="Acidic residues" evidence="7">
    <location>
        <begin position="478"/>
        <end position="495"/>
    </location>
</feature>
<dbReference type="GO" id="GO:0032977">
    <property type="term" value="F:membrane insertase activity"/>
    <property type="evidence" value="ECO:0000318"/>
    <property type="project" value="GO_Central"/>
</dbReference>
<keyword evidence="4 8" id="KW-1133">Transmembrane helix</keyword>
<comment type="similarity">
    <text evidence="2">Belongs to the OXA1/ALB3/YidC (TC 2.A.9.2) family.</text>
</comment>
<dbReference type="GO" id="GO:0010027">
    <property type="term" value="P:thylakoid membrane organization"/>
    <property type="evidence" value="ECO:0000318"/>
    <property type="project" value="GO_Central"/>
</dbReference>
<dbReference type="PANTHER" id="PTHR12428">
    <property type="entry name" value="OXA1"/>
    <property type="match status" value="1"/>
</dbReference>